<evidence type="ECO:0000256" key="6">
    <source>
        <dbReference type="ARBA" id="ARBA00023004"/>
    </source>
</evidence>
<dbReference type="EMBL" id="UGSZ01000001">
    <property type="protein sequence ID" value="SUB56602.1"/>
    <property type="molecule type" value="Genomic_DNA"/>
</dbReference>
<evidence type="ECO:0000256" key="2">
    <source>
        <dbReference type="ARBA" id="ARBA00017228"/>
    </source>
</evidence>
<dbReference type="STRING" id="1122949.GCA_000378725_00943"/>
<dbReference type="CDD" id="cd01335">
    <property type="entry name" value="Radical_SAM"/>
    <property type="match status" value="1"/>
</dbReference>
<dbReference type="InterPro" id="IPR006638">
    <property type="entry name" value="Elp3/MiaA/NifB-like_rSAM"/>
</dbReference>
<dbReference type="Gene3D" id="3.20.20.70">
    <property type="entry name" value="Aldolase class I"/>
    <property type="match status" value="1"/>
</dbReference>
<dbReference type="InterPro" id="IPR058240">
    <property type="entry name" value="rSAM_sf"/>
</dbReference>
<dbReference type="NCBIfam" id="TIGR00539">
    <property type="entry name" value="hemN_rel"/>
    <property type="match status" value="1"/>
</dbReference>
<dbReference type="PANTHER" id="PTHR13932">
    <property type="entry name" value="COPROPORPHYRINIGEN III OXIDASE"/>
    <property type="match status" value="1"/>
</dbReference>
<dbReference type="RefSeq" id="WP_019034746.1">
    <property type="nucleotide sequence ID" value="NZ_UGSZ01000001.1"/>
</dbReference>
<dbReference type="Pfam" id="PF06969">
    <property type="entry name" value="HemN_C"/>
    <property type="match status" value="1"/>
</dbReference>
<sequence length="380" mass="44726">MMKKNKISIYIHIPFCRSRCHYCDFCSSVIDEKQVEKYIKYLKKEIHLYKDILEGREISTIFIGGGTPSSIDEIFIGQILEEFKNFNFSKDIEITIEANPNSISLEKLKKYRNFNINRISIGAQSFNNKILKTIGRIHNKEEIFKTVEKIKEAGFTNFNIDLMLALPYQTLKDIEESVEILKILNPNHISYYSLIIEDNTNIKKLYDKNSSLFPSEDMDRKMYHYLVDNLEKIGYNQYEISNFAKKSFECKHNLSYWTLKDYLGFGLSASSNLRDKRFTNTCSFSSYYKSLDKEKKPIDFSEILSKKDRMNEFSIMGIRLNSGIDTKNFEEIFSTNFFKYYEKEIDKHIKDGLIEVKEEKICLSKKGRDLSNIVEVDFIK</sequence>
<accession>A0A379C2N1</accession>
<dbReference type="OrthoDB" id="9808022at2"/>
<dbReference type="SFLD" id="SFLDF00288">
    <property type="entry name" value="HemN-like__clustered_with_nucl"/>
    <property type="match status" value="1"/>
</dbReference>
<keyword evidence="7 9" id="KW-0411">Iron-sulfur</keyword>
<evidence type="ECO:0000313" key="12">
    <source>
        <dbReference type="Proteomes" id="UP000255517"/>
    </source>
</evidence>
<dbReference type="InterPro" id="IPR034505">
    <property type="entry name" value="Coproporphyrinogen-III_oxidase"/>
</dbReference>
<dbReference type="SFLD" id="SFLDG01065">
    <property type="entry name" value="anaerobic_coproporphyrinogen-I"/>
    <property type="match status" value="1"/>
</dbReference>
<comment type="function">
    <text evidence="9">Probably acts as a heme chaperone, transferring heme to an unknown acceptor. Binds one molecule of heme per monomer, possibly covalently. Binds 1 [4Fe-4S] cluster. The cluster is coordinated with 3 cysteines and an exchangeable S-adenosyl-L-methionine.</text>
</comment>
<organism evidence="11 12">
    <name type="scientific">Peptoniphilus lacrimalis</name>
    <dbReference type="NCBI Taxonomy" id="33031"/>
    <lineage>
        <taxon>Bacteria</taxon>
        <taxon>Bacillati</taxon>
        <taxon>Bacillota</taxon>
        <taxon>Tissierellia</taxon>
        <taxon>Tissierellales</taxon>
        <taxon>Peptoniphilaceae</taxon>
        <taxon>Peptoniphilus</taxon>
    </lineage>
</organism>
<gene>
    <name evidence="11" type="primary">hemN_1</name>
    <name evidence="11" type="ORF">NCTC13149_00374</name>
</gene>
<keyword evidence="9" id="KW-0963">Cytoplasm</keyword>
<evidence type="ECO:0000256" key="7">
    <source>
        <dbReference type="ARBA" id="ARBA00023014"/>
    </source>
</evidence>
<dbReference type="PROSITE" id="PS51918">
    <property type="entry name" value="RADICAL_SAM"/>
    <property type="match status" value="1"/>
</dbReference>
<dbReference type="SFLD" id="SFLDG01082">
    <property type="entry name" value="B12-binding_domain_containing"/>
    <property type="match status" value="1"/>
</dbReference>
<dbReference type="Pfam" id="PF04055">
    <property type="entry name" value="Radical_SAM"/>
    <property type="match status" value="1"/>
</dbReference>
<dbReference type="GO" id="GO:0004109">
    <property type="term" value="F:coproporphyrinogen oxidase activity"/>
    <property type="evidence" value="ECO:0007669"/>
    <property type="project" value="InterPro"/>
</dbReference>
<feature type="domain" description="Radical SAM core" evidence="10">
    <location>
        <begin position="1"/>
        <end position="236"/>
    </location>
</feature>
<dbReference type="InterPro" id="IPR007197">
    <property type="entry name" value="rSAM"/>
</dbReference>
<dbReference type="GO" id="GO:0051539">
    <property type="term" value="F:4 iron, 4 sulfur cluster binding"/>
    <property type="evidence" value="ECO:0007669"/>
    <property type="project" value="UniProtKB-UniRule"/>
</dbReference>
<dbReference type="SMART" id="SM00729">
    <property type="entry name" value="Elp3"/>
    <property type="match status" value="1"/>
</dbReference>
<keyword evidence="4 9" id="KW-0949">S-adenosyl-L-methionine</keyword>
<dbReference type="SFLD" id="SFLDS00029">
    <property type="entry name" value="Radical_SAM"/>
    <property type="match status" value="1"/>
</dbReference>
<reference evidence="11 12" key="1">
    <citation type="submission" date="2018-06" db="EMBL/GenBank/DDBJ databases">
        <authorList>
            <consortium name="Pathogen Informatics"/>
            <person name="Doyle S."/>
        </authorList>
    </citation>
    <scope>NUCLEOTIDE SEQUENCE [LARGE SCALE GENOMIC DNA]</scope>
    <source>
        <strain evidence="11 12">NCTC13149</strain>
    </source>
</reference>
<dbReference type="AlphaFoldDB" id="A0A379C2N1"/>
<evidence type="ECO:0000259" key="10">
    <source>
        <dbReference type="PROSITE" id="PS51918"/>
    </source>
</evidence>
<dbReference type="GO" id="GO:0006779">
    <property type="term" value="P:porphyrin-containing compound biosynthetic process"/>
    <property type="evidence" value="ECO:0007669"/>
    <property type="project" value="InterPro"/>
</dbReference>
<dbReference type="InterPro" id="IPR004559">
    <property type="entry name" value="HemW-like"/>
</dbReference>
<keyword evidence="11" id="KW-0560">Oxidoreductase</keyword>
<keyword evidence="9" id="KW-0004">4Fe-4S</keyword>
<keyword evidence="5 9" id="KW-0479">Metal-binding</keyword>
<dbReference type="Proteomes" id="UP000255517">
    <property type="component" value="Unassembled WGS sequence"/>
</dbReference>
<keyword evidence="8 9" id="KW-0143">Chaperone</keyword>
<evidence type="ECO:0000256" key="4">
    <source>
        <dbReference type="ARBA" id="ARBA00022691"/>
    </source>
</evidence>
<evidence type="ECO:0000256" key="5">
    <source>
        <dbReference type="ARBA" id="ARBA00022723"/>
    </source>
</evidence>
<comment type="similarity">
    <text evidence="1">Belongs to the anaerobic coproporphyrinogen-III oxidase family. HemW subfamily.</text>
</comment>
<dbReference type="SFLD" id="SFLDF00562">
    <property type="entry name" value="HemN-like__clustered_with_heat"/>
    <property type="match status" value="1"/>
</dbReference>
<evidence type="ECO:0000313" key="11">
    <source>
        <dbReference type="EMBL" id="SUB56602.1"/>
    </source>
</evidence>
<proteinExistence type="inferred from homology"/>
<dbReference type="SUPFAM" id="SSF102114">
    <property type="entry name" value="Radical SAM enzymes"/>
    <property type="match status" value="1"/>
</dbReference>
<dbReference type="GO" id="GO:0046872">
    <property type="term" value="F:metal ion binding"/>
    <property type="evidence" value="ECO:0007669"/>
    <property type="project" value="UniProtKB-UniRule"/>
</dbReference>
<evidence type="ECO:0000256" key="1">
    <source>
        <dbReference type="ARBA" id="ARBA00006100"/>
    </source>
</evidence>
<evidence type="ECO:0000256" key="3">
    <source>
        <dbReference type="ARBA" id="ARBA00022617"/>
    </source>
</evidence>
<comment type="subcellular location">
    <subcellularLocation>
        <location evidence="9">Cytoplasm</location>
    </subcellularLocation>
</comment>
<evidence type="ECO:0000256" key="9">
    <source>
        <dbReference type="RuleBase" id="RU364116"/>
    </source>
</evidence>
<dbReference type="InterPro" id="IPR010723">
    <property type="entry name" value="HemN_C"/>
</dbReference>
<dbReference type="GO" id="GO:0005737">
    <property type="term" value="C:cytoplasm"/>
    <property type="evidence" value="ECO:0007669"/>
    <property type="project" value="UniProtKB-SubCell"/>
</dbReference>
<dbReference type="PANTHER" id="PTHR13932:SF5">
    <property type="entry name" value="RADICAL S-ADENOSYL METHIONINE DOMAIN-CONTAINING PROTEIN 1, MITOCHONDRIAL"/>
    <property type="match status" value="1"/>
</dbReference>
<protein>
    <recommendedName>
        <fullName evidence="2 9">Heme chaperone HemW</fullName>
    </recommendedName>
</protein>
<keyword evidence="3 9" id="KW-0349">Heme</keyword>
<evidence type="ECO:0000256" key="8">
    <source>
        <dbReference type="ARBA" id="ARBA00023186"/>
    </source>
</evidence>
<keyword evidence="6 9" id="KW-0408">Iron</keyword>
<dbReference type="InterPro" id="IPR013785">
    <property type="entry name" value="Aldolase_TIM"/>
</dbReference>
<name>A0A379C2N1_9FIRM</name>